<dbReference type="PANTHER" id="PTHR43046:SF2">
    <property type="entry name" value="8-OXO-DGTP DIPHOSPHATASE-RELATED"/>
    <property type="match status" value="1"/>
</dbReference>
<keyword evidence="2" id="KW-0378">Hydrolase</keyword>
<dbReference type="CDD" id="cd04690">
    <property type="entry name" value="NUDIX_Hydrolase"/>
    <property type="match status" value="1"/>
</dbReference>
<evidence type="ECO:0000256" key="1">
    <source>
        <dbReference type="ARBA" id="ARBA00001946"/>
    </source>
</evidence>
<feature type="domain" description="Nudix hydrolase" evidence="3">
    <location>
        <begin position="3"/>
        <end position="128"/>
    </location>
</feature>
<sequence>MAGLITVVCAAVIVRERVLVVRKRNTAAFMLPGGKPEAGEDPQQALHREIREELGCGLTLGAELAGDFTAPAANEPGYTVQARIWLARLNGTPVADAEIAELRWLAAQDVPNLTLAPLLRGQTLTALVAAGLLPPQAAVA</sequence>
<dbReference type="PROSITE" id="PS00893">
    <property type="entry name" value="NUDIX_BOX"/>
    <property type="match status" value="1"/>
</dbReference>
<evidence type="ECO:0000256" key="2">
    <source>
        <dbReference type="ARBA" id="ARBA00022801"/>
    </source>
</evidence>
<dbReference type="InterPro" id="IPR020084">
    <property type="entry name" value="NUDIX_hydrolase_CS"/>
</dbReference>
<accession>A0A371Z133</accession>
<dbReference type="RefSeq" id="WP_116702773.1">
    <property type="nucleotide sequence ID" value="NZ_QUWV01000055.1"/>
</dbReference>
<dbReference type="Pfam" id="PF00293">
    <property type="entry name" value="NUDIX"/>
    <property type="match status" value="1"/>
</dbReference>
<comment type="caution">
    <text evidence="4">The sequence shown here is derived from an EMBL/GenBank/DDBJ whole genome shotgun (WGS) entry which is preliminary data.</text>
</comment>
<evidence type="ECO:0000313" key="4">
    <source>
        <dbReference type="EMBL" id="RFD20212.1"/>
    </source>
</evidence>
<dbReference type="InterPro" id="IPR015797">
    <property type="entry name" value="NUDIX_hydrolase-like_dom_sf"/>
</dbReference>
<dbReference type="Proteomes" id="UP000262371">
    <property type="component" value="Unassembled WGS sequence"/>
</dbReference>
<dbReference type="SUPFAM" id="SSF55811">
    <property type="entry name" value="Nudix"/>
    <property type="match status" value="1"/>
</dbReference>
<comment type="cofactor">
    <cofactor evidence="1">
        <name>Mg(2+)</name>
        <dbReference type="ChEBI" id="CHEBI:18420"/>
    </cofactor>
</comment>
<dbReference type="AlphaFoldDB" id="A0A371Z133"/>
<reference evidence="4 5" key="1">
    <citation type="submission" date="2018-08" db="EMBL/GenBank/DDBJ databases">
        <title>Komagataeibacter sp. AV 382.</title>
        <authorList>
            <person name="Skraban J."/>
            <person name="Trcek J."/>
        </authorList>
    </citation>
    <scope>NUCLEOTIDE SEQUENCE [LARGE SCALE GENOMIC DNA]</scope>
    <source>
        <strain evidence="4 5">AV 382</strain>
    </source>
</reference>
<dbReference type="EMBL" id="QUWV01000055">
    <property type="protein sequence ID" value="RFD20212.1"/>
    <property type="molecule type" value="Genomic_DNA"/>
</dbReference>
<dbReference type="GO" id="GO:0016787">
    <property type="term" value="F:hydrolase activity"/>
    <property type="evidence" value="ECO:0007669"/>
    <property type="project" value="UniProtKB-KW"/>
</dbReference>
<evidence type="ECO:0000259" key="3">
    <source>
        <dbReference type="PROSITE" id="PS51462"/>
    </source>
</evidence>
<gene>
    <name evidence="4" type="ORF">DY926_07310</name>
</gene>
<keyword evidence="5" id="KW-1185">Reference proteome</keyword>
<organism evidence="4 5">
    <name type="scientific">Komagataeibacter melaceti</name>
    <dbReference type="NCBI Taxonomy" id="2766577"/>
    <lineage>
        <taxon>Bacteria</taxon>
        <taxon>Pseudomonadati</taxon>
        <taxon>Pseudomonadota</taxon>
        <taxon>Alphaproteobacteria</taxon>
        <taxon>Acetobacterales</taxon>
        <taxon>Acetobacteraceae</taxon>
        <taxon>Komagataeibacter</taxon>
    </lineage>
</organism>
<dbReference type="Gene3D" id="3.90.79.10">
    <property type="entry name" value="Nucleoside Triphosphate Pyrophosphohydrolase"/>
    <property type="match status" value="1"/>
</dbReference>
<evidence type="ECO:0000313" key="5">
    <source>
        <dbReference type="Proteomes" id="UP000262371"/>
    </source>
</evidence>
<name>A0A371Z133_9PROT</name>
<dbReference type="OrthoDB" id="9801098at2"/>
<dbReference type="InterPro" id="IPR000086">
    <property type="entry name" value="NUDIX_hydrolase_dom"/>
</dbReference>
<dbReference type="PROSITE" id="PS51462">
    <property type="entry name" value="NUDIX"/>
    <property type="match status" value="1"/>
</dbReference>
<dbReference type="PANTHER" id="PTHR43046">
    <property type="entry name" value="GDP-MANNOSE MANNOSYL HYDROLASE"/>
    <property type="match status" value="1"/>
</dbReference>
<protein>
    <submittedName>
        <fullName evidence="4">NUDIX domain-containing protein</fullName>
    </submittedName>
</protein>
<proteinExistence type="predicted"/>